<evidence type="ECO:0000313" key="1">
    <source>
        <dbReference type="EMBL" id="GIF59447.1"/>
    </source>
</evidence>
<organism evidence="1 2">
    <name type="scientific">Asanoa iriomotensis</name>
    <dbReference type="NCBI Taxonomy" id="234613"/>
    <lineage>
        <taxon>Bacteria</taxon>
        <taxon>Bacillati</taxon>
        <taxon>Actinomycetota</taxon>
        <taxon>Actinomycetes</taxon>
        <taxon>Micromonosporales</taxon>
        <taxon>Micromonosporaceae</taxon>
        <taxon>Asanoa</taxon>
    </lineage>
</organism>
<evidence type="ECO:0000313" key="2">
    <source>
        <dbReference type="Proteomes" id="UP000624325"/>
    </source>
</evidence>
<comment type="caution">
    <text evidence="1">The sequence shown here is derived from an EMBL/GenBank/DDBJ whole genome shotgun (WGS) entry which is preliminary data.</text>
</comment>
<sequence length="67" mass="7786">MSFLTEDEMNERLRAARDAAARRRSERQRLREAFAATRRVGLQLRVATKLARMDRELADVHDPIPPP</sequence>
<proteinExistence type="predicted"/>
<protein>
    <submittedName>
        <fullName evidence="1">Uncharacterized protein</fullName>
    </submittedName>
</protein>
<gene>
    <name evidence="1" type="ORF">Air01nite_55420</name>
</gene>
<accession>A0ABQ4C9I3</accession>
<dbReference type="Proteomes" id="UP000624325">
    <property type="component" value="Unassembled WGS sequence"/>
</dbReference>
<dbReference type="EMBL" id="BONC01000047">
    <property type="protein sequence ID" value="GIF59447.1"/>
    <property type="molecule type" value="Genomic_DNA"/>
</dbReference>
<name>A0ABQ4C9I3_9ACTN</name>
<dbReference type="RefSeq" id="WP_203706279.1">
    <property type="nucleotide sequence ID" value="NZ_BAAALU010000025.1"/>
</dbReference>
<keyword evidence="2" id="KW-1185">Reference proteome</keyword>
<reference evidence="1 2" key="1">
    <citation type="submission" date="2021-01" db="EMBL/GenBank/DDBJ databases">
        <title>Whole genome shotgun sequence of Asanoa iriomotensis NBRC 100142.</title>
        <authorList>
            <person name="Komaki H."/>
            <person name="Tamura T."/>
        </authorList>
    </citation>
    <scope>NUCLEOTIDE SEQUENCE [LARGE SCALE GENOMIC DNA]</scope>
    <source>
        <strain evidence="1 2">NBRC 100142</strain>
    </source>
</reference>